<dbReference type="EMBL" id="VITH01000019">
    <property type="protein sequence ID" value="TWA76410.1"/>
    <property type="molecule type" value="Genomic_DNA"/>
</dbReference>
<sequence>MSISVGSIHATLNLNSGAFIAGIRNAQRELRVFVSSTARATRSFAGLNAVIGTLTLAAVSLRRKLADRLKLACAQWWPPSCANRCGPAASLTGINDAERVMDGDNRPLASNSVRNQEEEQRAREPCLRQTNIPAKDSTKYLKRSSLVLG</sequence>
<protein>
    <submittedName>
        <fullName evidence="2">Uncharacterized protein</fullName>
    </submittedName>
</protein>
<evidence type="ECO:0000313" key="3">
    <source>
        <dbReference type="Proteomes" id="UP000318529"/>
    </source>
</evidence>
<comment type="caution">
    <text evidence="2">The sequence shown here is derived from an EMBL/GenBank/DDBJ whole genome shotgun (WGS) entry which is preliminary data.</text>
</comment>
<evidence type="ECO:0000256" key="1">
    <source>
        <dbReference type="SAM" id="MobiDB-lite"/>
    </source>
</evidence>
<accession>A0A560BUW0</accession>
<feature type="compositionally biased region" description="Basic and acidic residues" evidence="1">
    <location>
        <begin position="96"/>
        <end position="105"/>
    </location>
</feature>
<evidence type="ECO:0000313" key="2">
    <source>
        <dbReference type="EMBL" id="TWA76410.1"/>
    </source>
</evidence>
<feature type="region of interest" description="Disordered" evidence="1">
    <location>
        <begin position="96"/>
        <end position="129"/>
    </location>
</feature>
<dbReference type="RefSeq" id="WP_145690042.1">
    <property type="nucleotide sequence ID" value="NZ_VITH01000019.1"/>
</dbReference>
<dbReference type="Proteomes" id="UP000318529">
    <property type="component" value="Unassembled WGS sequence"/>
</dbReference>
<feature type="compositionally biased region" description="Basic and acidic residues" evidence="1">
    <location>
        <begin position="115"/>
        <end position="126"/>
    </location>
</feature>
<proteinExistence type="predicted"/>
<dbReference type="AlphaFoldDB" id="A0A560BUW0"/>
<gene>
    <name evidence="2" type="ORF">FBZ83_11961</name>
</gene>
<name>A0A560BUW0_AZOBR</name>
<organism evidence="2 3">
    <name type="scientific">Azospirillum brasilense</name>
    <dbReference type="NCBI Taxonomy" id="192"/>
    <lineage>
        <taxon>Bacteria</taxon>
        <taxon>Pseudomonadati</taxon>
        <taxon>Pseudomonadota</taxon>
        <taxon>Alphaproteobacteria</taxon>
        <taxon>Rhodospirillales</taxon>
        <taxon>Azospirillaceae</taxon>
        <taxon>Azospirillum</taxon>
    </lineage>
</organism>
<reference evidence="2 3" key="1">
    <citation type="submission" date="2019-06" db="EMBL/GenBank/DDBJ databases">
        <title>Genomic Encyclopedia of Type Strains, Phase IV (KMG-V): Genome sequencing to study the core and pangenomes of soil and plant-associated prokaryotes.</title>
        <authorList>
            <person name="Whitman W."/>
        </authorList>
    </citation>
    <scope>NUCLEOTIDE SEQUENCE [LARGE SCALE GENOMIC DNA]</scope>
    <source>
        <strain evidence="2 3">BR 11650</strain>
    </source>
</reference>